<dbReference type="OrthoDB" id="9810445at2"/>
<reference evidence="8 9" key="1">
    <citation type="journal article" date="2011" name="Stand. Genomic Sci.">
        <title>Complete genome sequence of 'Thioalkalivibrio sulfidophilus' HL-EbGr7.</title>
        <authorList>
            <person name="Muyzer G."/>
            <person name="Sorokin D.Y."/>
            <person name="Mavromatis K."/>
            <person name="Lapidus A."/>
            <person name="Clum A."/>
            <person name="Ivanova N."/>
            <person name="Pati A."/>
            <person name="d'Haeseleer P."/>
            <person name="Woyke T."/>
            <person name="Kyrpides N.C."/>
        </authorList>
    </citation>
    <scope>NUCLEOTIDE SEQUENCE [LARGE SCALE GENOMIC DNA]</scope>
    <source>
        <strain evidence="8 9">HL-EbGR7</strain>
    </source>
</reference>
<keyword evidence="2" id="KW-0645">Protease</keyword>
<sequence length="474" mass="52474" precursor="true">MLITRRPPALLTLLILALVWLSWPARAELNLPEMGDPSSALISPGQEQQLGRTLLREVRRTLPLDHDPLINSYVQSLGQRLVSSTPDAHPYFSFLVVDDPRINAFAMPGGIIGLNTGMISAARNEAEVAAVIAHEIAHVTQRHLARMYAGSSRIDLATGLAVLAGIIASAYDPNVGQAAIIGGLAAGTQARINHTRANEQEADRIGIAILAAAEYDPRAMPGFFERMMMLSRANPDSVPEFLRTHPVTANRLSDSQSRAEQYPRDGYREDSLEFRVIQARINARQDPGQTIAEHTRGRDQDDPVSRYGYATALLARGDTQGAARALDGLNDEQIPRVALNLLQAEIAQRDNRPEEAVRILARLNELYPRHLPVVHHYADALLLTGEPLMAMTVIDSLLNEGREEPGLLHLRARAADQAGQRAVSQETMAEYYFYLGQYGESLHQLELALQAPDLTPFVEERIRSKRDIVRTWIR</sequence>
<protein>
    <submittedName>
        <fullName evidence="8">Peptidase M48 Ste24p</fullName>
    </submittedName>
</protein>
<keyword evidence="4" id="KW-0378">Hydrolase</keyword>
<dbReference type="EMBL" id="CP001339">
    <property type="protein sequence ID" value="ACL73300.1"/>
    <property type="molecule type" value="Genomic_DNA"/>
</dbReference>
<evidence type="ECO:0000256" key="6">
    <source>
        <dbReference type="ARBA" id="ARBA00023049"/>
    </source>
</evidence>
<keyword evidence="5" id="KW-0862">Zinc</keyword>
<dbReference type="InterPro" id="IPR051156">
    <property type="entry name" value="Mito/Outer_Membr_Metalloprot"/>
</dbReference>
<keyword evidence="3" id="KW-0479">Metal-binding</keyword>
<dbReference type="STRING" id="396588.Tgr7_2220"/>
<dbReference type="PANTHER" id="PTHR22726:SF1">
    <property type="entry name" value="METALLOENDOPEPTIDASE OMA1, MITOCHONDRIAL"/>
    <property type="match status" value="1"/>
</dbReference>
<dbReference type="GO" id="GO:0046872">
    <property type="term" value="F:metal ion binding"/>
    <property type="evidence" value="ECO:0007669"/>
    <property type="project" value="UniProtKB-KW"/>
</dbReference>
<evidence type="ECO:0000256" key="3">
    <source>
        <dbReference type="ARBA" id="ARBA00022723"/>
    </source>
</evidence>
<keyword evidence="6" id="KW-0482">Metalloprotease</keyword>
<dbReference type="InterPro" id="IPR001915">
    <property type="entry name" value="Peptidase_M48"/>
</dbReference>
<evidence type="ECO:0000313" key="9">
    <source>
        <dbReference type="Proteomes" id="UP000002383"/>
    </source>
</evidence>
<dbReference type="HOGENOM" id="CLU_030556_1_1_6"/>
<dbReference type="RefSeq" id="WP_012638778.1">
    <property type="nucleotide sequence ID" value="NC_011901.1"/>
</dbReference>
<dbReference type="Pfam" id="PF01435">
    <property type="entry name" value="Peptidase_M48"/>
    <property type="match status" value="1"/>
</dbReference>
<keyword evidence="9" id="KW-1185">Reference proteome</keyword>
<evidence type="ECO:0000256" key="1">
    <source>
        <dbReference type="ARBA" id="ARBA00001947"/>
    </source>
</evidence>
<comment type="cofactor">
    <cofactor evidence="1">
        <name>Zn(2+)</name>
        <dbReference type="ChEBI" id="CHEBI:29105"/>
    </cofactor>
</comment>
<organism evidence="8 9">
    <name type="scientific">Thioalkalivibrio sulfidiphilus (strain HL-EbGR7)</name>
    <dbReference type="NCBI Taxonomy" id="396588"/>
    <lineage>
        <taxon>Bacteria</taxon>
        <taxon>Pseudomonadati</taxon>
        <taxon>Pseudomonadota</taxon>
        <taxon>Gammaproteobacteria</taxon>
        <taxon>Chromatiales</taxon>
        <taxon>Ectothiorhodospiraceae</taxon>
        <taxon>Thioalkalivibrio</taxon>
    </lineage>
</organism>
<dbReference type="GO" id="GO:0051603">
    <property type="term" value="P:proteolysis involved in protein catabolic process"/>
    <property type="evidence" value="ECO:0007669"/>
    <property type="project" value="TreeGrafter"/>
</dbReference>
<dbReference type="Gene3D" id="3.30.2010.10">
    <property type="entry name" value="Metalloproteases ('zincins'), catalytic domain"/>
    <property type="match status" value="1"/>
</dbReference>
<dbReference type="CDD" id="cd07333">
    <property type="entry name" value="M48C_bepA_like"/>
    <property type="match status" value="1"/>
</dbReference>
<dbReference type="Gene3D" id="1.25.40.10">
    <property type="entry name" value="Tetratricopeptide repeat domain"/>
    <property type="match status" value="1"/>
</dbReference>
<proteinExistence type="predicted"/>
<dbReference type="SUPFAM" id="SSF48452">
    <property type="entry name" value="TPR-like"/>
    <property type="match status" value="1"/>
</dbReference>
<dbReference type="AlphaFoldDB" id="B8GUI0"/>
<dbReference type="GO" id="GO:0016020">
    <property type="term" value="C:membrane"/>
    <property type="evidence" value="ECO:0007669"/>
    <property type="project" value="TreeGrafter"/>
</dbReference>
<accession>B8GUI0</accession>
<evidence type="ECO:0000313" key="8">
    <source>
        <dbReference type="EMBL" id="ACL73300.1"/>
    </source>
</evidence>
<evidence type="ECO:0000259" key="7">
    <source>
        <dbReference type="Pfam" id="PF01435"/>
    </source>
</evidence>
<dbReference type="GO" id="GO:0004222">
    <property type="term" value="F:metalloendopeptidase activity"/>
    <property type="evidence" value="ECO:0007669"/>
    <property type="project" value="InterPro"/>
</dbReference>
<evidence type="ECO:0000256" key="2">
    <source>
        <dbReference type="ARBA" id="ARBA00022670"/>
    </source>
</evidence>
<feature type="domain" description="Peptidase M48" evidence="7">
    <location>
        <begin position="71"/>
        <end position="255"/>
    </location>
</feature>
<dbReference type="PANTHER" id="PTHR22726">
    <property type="entry name" value="METALLOENDOPEPTIDASE OMA1"/>
    <property type="match status" value="1"/>
</dbReference>
<dbReference type="Proteomes" id="UP000002383">
    <property type="component" value="Chromosome"/>
</dbReference>
<name>B8GUI0_THISH</name>
<dbReference type="KEGG" id="tgr:Tgr7_2220"/>
<dbReference type="InterPro" id="IPR011990">
    <property type="entry name" value="TPR-like_helical_dom_sf"/>
</dbReference>
<gene>
    <name evidence="8" type="ordered locus">Tgr7_2220</name>
</gene>
<dbReference type="eggNOG" id="COG4783">
    <property type="taxonomic scope" value="Bacteria"/>
</dbReference>
<evidence type="ECO:0000256" key="4">
    <source>
        <dbReference type="ARBA" id="ARBA00022801"/>
    </source>
</evidence>
<evidence type="ECO:0000256" key="5">
    <source>
        <dbReference type="ARBA" id="ARBA00022833"/>
    </source>
</evidence>